<organism evidence="1 2">
    <name type="scientific">Portunus trituberculatus</name>
    <name type="common">Swimming crab</name>
    <name type="synonym">Neptunus trituberculatus</name>
    <dbReference type="NCBI Taxonomy" id="210409"/>
    <lineage>
        <taxon>Eukaryota</taxon>
        <taxon>Metazoa</taxon>
        <taxon>Ecdysozoa</taxon>
        <taxon>Arthropoda</taxon>
        <taxon>Crustacea</taxon>
        <taxon>Multicrustacea</taxon>
        <taxon>Malacostraca</taxon>
        <taxon>Eumalacostraca</taxon>
        <taxon>Eucarida</taxon>
        <taxon>Decapoda</taxon>
        <taxon>Pleocyemata</taxon>
        <taxon>Brachyura</taxon>
        <taxon>Eubrachyura</taxon>
        <taxon>Portunoidea</taxon>
        <taxon>Portunidae</taxon>
        <taxon>Portuninae</taxon>
        <taxon>Portunus</taxon>
    </lineage>
</organism>
<gene>
    <name evidence="1" type="ORF">E2C01_046555</name>
</gene>
<name>A0A5B7G543_PORTR</name>
<accession>A0A5B7G543</accession>
<keyword evidence="2" id="KW-1185">Reference proteome</keyword>
<reference evidence="1 2" key="1">
    <citation type="submission" date="2019-05" db="EMBL/GenBank/DDBJ databases">
        <title>Another draft genome of Portunus trituberculatus and its Hox gene families provides insights of decapod evolution.</title>
        <authorList>
            <person name="Jeong J.-H."/>
            <person name="Song I."/>
            <person name="Kim S."/>
            <person name="Choi T."/>
            <person name="Kim D."/>
            <person name="Ryu S."/>
            <person name="Kim W."/>
        </authorList>
    </citation>
    <scope>NUCLEOTIDE SEQUENCE [LARGE SCALE GENOMIC DNA]</scope>
    <source>
        <tissue evidence="1">Muscle</tissue>
    </source>
</reference>
<evidence type="ECO:0000313" key="1">
    <source>
        <dbReference type="EMBL" id="MPC52679.1"/>
    </source>
</evidence>
<dbReference type="AlphaFoldDB" id="A0A5B7G543"/>
<dbReference type="EMBL" id="VSRR010011067">
    <property type="protein sequence ID" value="MPC52679.1"/>
    <property type="molecule type" value="Genomic_DNA"/>
</dbReference>
<dbReference type="Proteomes" id="UP000324222">
    <property type="component" value="Unassembled WGS sequence"/>
</dbReference>
<sequence>MSKGQTKVFSVEEGDNSLSFKKVVSS</sequence>
<protein>
    <submittedName>
        <fullName evidence="1">Uncharacterized protein</fullName>
    </submittedName>
</protein>
<comment type="caution">
    <text evidence="1">The sequence shown here is derived from an EMBL/GenBank/DDBJ whole genome shotgun (WGS) entry which is preliminary data.</text>
</comment>
<evidence type="ECO:0000313" key="2">
    <source>
        <dbReference type="Proteomes" id="UP000324222"/>
    </source>
</evidence>
<proteinExistence type="predicted"/>